<dbReference type="PANTHER" id="PTHR35011">
    <property type="entry name" value="2,3-DIKETO-L-GULONATE TRAP TRANSPORTER SMALL PERMEASE PROTEIN YIAM"/>
    <property type="match status" value="1"/>
</dbReference>
<dbReference type="PANTHER" id="PTHR35011:SF2">
    <property type="entry name" value="2,3-DIKETO-L-GULONATE TRAP TRANSPORTER SMALL PERMEASE PROTEIN YIAM"/>
    <property type="match status" value="1"/>
</dbReference>
<keyword evidence="5 9" id="KW-0812">Transmembrane</keyword>
<keyword evidence="7 9" id="KW-0472">Membrane</keyword>
<dbReference type="KEGG" id="sutt:SUTMEG_14490"/>
<name>A0A2Z6IEB1_9BURK</name>
<evidence type="ECO:0000256" key="6">
    <source>
        <dbReference type="ARBA" id="ARBA00022989"/>
    </source>
</evidence>
<accession>A0A2Z6IEB1</accession>
<feature type="transmembrane region" description="Helical" evidence="9">
    <location>
        <begin position="129"/>
        <end position="146"/>
    </location>
</feature>
<comment type="similarity">
    <text evidence="8 9">Belongs to the TRAP transporter small permease family.</text>
</comment>
<feature type="transmembrane region" description="Helical" evidence="9">
    <location>
        <begin position="88"/>
        <end position="109"/>
    </location>
</feature>
<dbReference type="EMBL" id="AP018786">
    <property type="protein sequence ID" value="BBF23558.1"/>
    <property type="molecule type" value="Genomic_DNA"/>
</dbReference>
<organism evidence="11 12">
    <name type="scientific">Sutterella megalosphaeroides</name>
    <dbReference type="NCBI Taxonomy" id="2494234"/>
    <lineage>
        <taxon>Bacteria</taxon>
        <taxon>Pseudomonadati</taxon>
        <taxon>Pseudomonadota</taxon>
        <taxon>Betaproteobacteria</taxon>
        <taxon>Burkholderiales</taxon>
        <taxon>Sutterellaceae</taxon>
        <taxon>Sutterella</taxon>
    </lineage>
</organism>
<dbReference type="InterPro" id="IPR055348">
    <property type="entry name" value="DctQ"/>
</dbReference>
<dbReference type="RefSeq" id="WP_120177155.1">
    <property type="nucleotide sequence ID" value="NZ_AP018786.1"/>
</dbReference>
<dbReference type="GO" id="GO:0022857">
    <property type="term" value="F:transmembrane transporter activity"/>
    <property type="evidence" value="ECO:0007669"/>
    <property type="project" value="UniProtKB-UniRule"/>
</dbReference>
<sequence>MYSKFETIFSRVTQAACTFFLAAIFVMFLLNVFVRFVPIYNFTQTDDWIQFCLIWMIFLAAAELVRTKNHFVVDLATSQIASPAVKRVMRVAVLLIELVTYVVICWYGVVWVMRSNAHMQSIPWMEVRYVYLAIPVSAFFMAVFAVKQLGETVTGKRDDTETRE</sequence>
<protein>
    <recommendedName>
        <fullName evidence="9">TRAP transporter small permease protein</fullName>
    </recommendedName>
</protein>
<evidence type="ECO:0000256" key="5">
    <source>
        <dbReference type="ARBA" id="ARBA00022692"/>
    </source>
</evidence>
<evidence type="ECO:0000256" key="2">
    <source>
        <dbReference type="ARBA" id="ARBA00022448"/>
    </source>
</evidence>
<comment type="subunit">
    <text evidence="9">The complex comprises the extracytoplasmic solute receptor protein and the two transmembrane proteins.</text>
</comment>
<feature type="transmembrane region" description="Helical" evidence="9">
    <location>
        <begin position="48"/>
        <end position="67"/>
    </location>
</feature>
<evidence type="ECO:0000313" key="12">
    <source>
        <dbReference type="Proteomes" id="UP000271003"/>
    </source>
</evidence>
<dbReference type="OrthoDB" id="2085311at2"/>
<evidence type="ECO:0000313" key="11">
    <source>
        <dbReference type="EMBL" id="BBF23558.1"/>
    </source>
</evidence>
<keyword evidence="4 9" id="KW-0997">Cell inner membrane</keyword>
<proteinExistence type="inferred from homology"/>
<comment type="function">
    <text evidence="9">Part of the tripartite ATP-independent periplasmic (TRAP) transport system.</text>
</comment>
<feature type="transmembrane region" description="Helical" evidence="9">
    <location>
        <begin position="12"/>
        <end position="36"/>
    </location>
</feature>
<reference evidence="11 12" key="1">
    <citation type="journal article" date="2018" name="Int. J. Syst. Evol. Microbiol.">
        <title>Mesosutterella multiformis gen. nov., sp. nov., a member of the family Sutterellaceae and Sutterella megalosphaeroides sp. nov., isolated from human faeces.</title>
        <authorList>
            <person name="Sakamoto M."/>
            <person name="Ikeyama N."/>
            <person name="Kunihiro T."/>
            <person name="Iino T."/>
            <person name="Yuki M."/>
            <person name="Ohkuma M."/>
        </authorList>
    </citation>
    <scope>NUCLEOTIDE SEQUENCE [LARGE SCALE GENOMIC DNA]</scope>
    <source>
        <strain evidence="11 12">6FBBBH3</strain>
    </source>
</reference>
<evidence type="ECO:0000256" key="9">
    <source>
        <dbReference type="RuleBase" id="RU369079"/>
    </source>
</evidence>
<comment type="subcellular location">
    <subcellularLocation>
        <location evidence="1 9">Cell inner membrane</location>
        <topology evidence="1 9">Multi-pass membrane protein</topology>
    </subcellularLocation>
</comment>
<dbReference type="Proteomes" id="UP000271003">
    <property type="component" value="Chromosome"/>
</dbReference>
<dbReference type="GO" id="GO:0005886">
    <property type="term" value="C:plasma membrane"/>
    <property type="evidence" value="ECO:0007669"/>
    <property type="project" value="UniProtKB-SubCell"/>
</dbReference>
<keyword evidence="12" id="KW-1185">Reference proteome</keyword>
<gene>
    <name evidence="11" type="ORF">SUTMEG_14490</name>
</gene>
<evidence type="ECO:0000256" key="3">
    <source>
        <dbReference type="ARBA" id="ARBA00022475"/>
    </source>
</evidence>
<dbReference type="GO" id="GO:0015740">
    <property type="term" value="P:C4-dicarboxylate transport"/>
    <property type="evidence" value="ECO:0007669"/>
    <property type="project" value="TreeGrafter"/>
</dbReference>
<evidence type="ECO:0000256" key="4">
    <source>
        <dbReference type="ARBA" id="ARBA00022519"/>
    </source>
</evidence>
<keyword evidence="2 9" id="KW-0813">Transport</keyword>
<evidence type="ECO:0000259" key="10">
    <source>
        <dbReference type="Pfam" id="PF04290"/>
    </source>
</evidence>
<dbReference type="AlphaFoldDB" id="A0A2Z6IEB1"/>
<evidence type="ECO:0000256" key="8">
    <source>
        <dbReference type="ARBA" id="ARBA00038436"/>
    </source>
</evidence>
<dbReference type="InterPro" id="IPR007387">
    <property type="entry name" value="TRAP_DctQ"/>
</dbReference>
<evidence type="ECO:0000256" key="1">
    <source>
        <dbReference type="ARBA" id="ARBA00004429"/>
    </source>
</evidence>
<feature type="domain" description="Tripartite ATP-independent periplasmic transporters DctQ component" evidence="10">
    <location>
        <begin position="24"/>
        <end position="153"/>
    </location>
</feature>
<dbReference type="Pfam" id="PF04290">
    <property type="entry name" value="DctQ"/>
    <property type="match status" value="1"/>
</dbReference>
<evidence type="ECO:0000256" key="7">
    <source>
        <dbReference type="ARBA" id="ARBA00023136"/>
    </source>
</evidence>
<keyword evidence="6 9" id="KW-1133">Transmembrane helix</keyword>
<keyword evidence="3" id="KW-1003">Cell membrane</keyword>